<name>A0A1A5ZWU3_9TREE</name>
<protein>
    <submittedName>
        <fullName evidence="2">Uncharacterized protein</fullName>
    </submittedName>
</protein>
<dbReference type="EMBL" id="CP144540">
    <property type="protein sequence ID" value="WWC66024.1"/>
    <property type="molecule type" value="Genomic_DNA"/>
</dbReference>
<proteinExistence type="predicted"/>
<dbReference type="AlphaFoldDB" id="A0A1A5ZWU3"/>
<evidence type="ECO:0000313" key="2">
    <source>
        <dbReference type="EMBL" id="OBR82270.1"/>
    </source>
</evidence>
<accession>A0A1A5ZWU3</accession>
<dbReference type="RefSeq" id="XP_018260112.1">
    <property type="nucleotide sequence ID" value="XM_018410303.1"/>
</dbReference>
<dbReference type="EMBL" id="KI894035">
    <property type="protein sequence ID" value="OBR82270.1"/>
    <property type="molecule type" value="Genomic_DNA"/>
</dbReference>
<organism evidence="2">
    <name type="scientific">Kwoniella dejecticola CBS 10117</name>
    <dbReference type="NCBI Taxonomy" id="1296121"/>
    <lineage>
        <taxon>Eukaryota</taxon>
        <taxon>Fungi</taxon>
        <taxon>Dikarya</taxon>
        <taxon>Basidiomycota</taxon>
        <taxon>Agaricomycotina</taxon>
        <taxon>Tremellomycetes</taxon>
        <taxon>Tremellales</taxon>
        <taxon>Cryptococcaceae</taxon>
        <taxon>Kwoniella</taxon>
    </lineage>
</organism>
<sequence>MSSKSPADDKQEKTEWSHWTSLIPPTDQVPSASNGSLPAYRAWYNVAKDVTNATSSRIASAVRPALHQRLSGARKRVYNTRCSEFQGYKPFTCQQLVSKSESELSTSGQGAAYTMESAMDSMKECARPVCLTESKNCAKAGYCAYGLCEEHMCAECQRHCTEVTPVKACSEEQGND</sequence>
<keyword evidence="4" id="KW-1185">Reference proteome</keyword>
<dbReference type="KEGG" id="kdj:28970728"/>
<evidence type="ECO:0000313" key="3">
    <source>
        <dbReference type="EMBL" id="WWC66024.1"/>
    </source>
</evidence>
<reference evidence="3" key="2">
    <citation type="submission" date="2013-07" db="EMBL/GenBank/DDBJ databases">
        <authorList>
            <consortium name="The Broad Institute Genome Sequencing Platform"/>
            <person name="Cuomo C."/>
            <person name="Litvintseva A."/>
            <person name="Chen Y."/>
            <person name="Heitman J."/>
            <person name="Sun S."/>
            <person name="Springer D."/>
            <person name="Dromer F."/>
            <person name="Young S.K."/>
            <person name="Zeng Q."/>
            <person name="Gargeya S."/>
            <person name="Fitzgerald M."/>
            <person name="Abouelleil A."/>
            <person name="Alvarado L."/>
            <person name="Berlin A.M."/>
            <person name="Chapman S.B."/>
            <person name="Dewar J."/>
            <person name="Goldberg J."/>
            <person name="Griggs A."/>
            <person name="Gujja S."/>
            <person name="Hansen M."/>
            <person name="Howarth C."/>
            <person name="Imamovic A."/>
            <person name="Larimer J."/>
            <person name="McCowan C."/>
            <person name="Murphy C."/>
            <person name="Pearson M."/>
            <person name="Priest M."/>
            <person name="Roberts A."/>
            <person name="Saif S."/>
            <person name="Shea T."/>
            <person name="Sykes S."/>
            <person name="Wortman J."/>
            <person name="Nusbaum C."/>
            <person name="Birren B."/>
        </authorList>
    </citation>
    <scope>NUCLEOTIDE SEQUENCE</scope>
    <source>
        <strain evidence="3">CBS 10117</strain>
    </source>
</reference>
<dbReference type="GeneID" id="28970728"/>
<evidence type="ECO:0000313" key="4">
    <source>
        <dbReference type="Proteomes" id="UP000078595"/>
    </source>
</evidence>
<reference evidence="2" key="1">
    <citation type="submission" date="2013-07" db="EMBL/GenBank/DDBJ databases">
        <title>The Genome Sequence of Cryptococcus dejecticola CBS10117.</title>
        <authorList>
            <consortium name="The Broad Institute Genome Sequencing Platform"/>
            <person name="Cuomo C."/>
            <person name="Litvintseva A."/>
            <person name="Chen Y."/>
            <person name="Heitman J."/>
            <person name="Sun S."/>
            <person name="Springer D."/>
            <person name="Dromer F."/>
            <person name="Young S.K."/>
            <person name="Zeng Q."/>
            <person name="Gargeya S."/>
            <person name="Fitzgerald M."/>
            <person name="Abouelleil A."/>
            <person name="Alvarado L."/>
            <person name="Berlin A.M."/>
            <person name="Chapman S.B."/>
            <person name="Dewar J."/>
            <person name="Goldberg J."/>
            <person name="Griggs A."/>
            <person name="Gujja S."/>
            <person name="Hansen M."/>
            <person name="Howarth C."/>
            <person name="Imamovic A."/>
            <person name="Larimer J."/>
            <person name="McCowan C."/>
            <person name="Murphy C."/>
            <person name="Pearson M."/>
            <person name="Priest M."/>
            <person name="Roberts A."/>
            <person name="Saif S."/>
            <person name="Shea T."/>
            <person name="Sykes S."/>
            <person name="Wortman J."/>
            <person name="Nusbaum C."/>
            <person name="Birren B."/>
        </authorList>
    </citation>
    <scope>NUCLEOTIDE SEQUENCE [LARGE SCALE GENOMIC DNA]</scope>
    <source>
        <strain evidence="2">CBS 10117</strain>
    </source>
</reference>
<gene>
    <name evidence="2" type="ORF">I303_07029</name>
    <name evidence="3" type="ORF">I303_108646</name>
</gene>
<dbReference type="Proteomes" id="UP000078595">
    <property type="component" value="Chromosome 11"/>
</dbReference>
<feature type="region of interest" description="Disordered" evidence="1">
    <location>
        <begin position="1"/>
        <end position="31"/>
    </location>
</feature>
<reference evidence="3" key="3">
    <citation type="submission" date="2024-02" db="EMBL/GenBank/DDBJ databases">
        <title>Comparative genomics of Cryptococcus and Kwoniella reveals pathogenesis evolution and contrasting modes of karyotype evolution via chromosome fusion or intercentromeric recombination.</title>
        <authorList>
            <person name="Coelho M.A."/>
            <person name="David-Palma M."/>
            <person name="Shea T."/>
            <person name="Bowers K."/>
            <person name="McGinley-Smith S."/>
            <person name="Mohammad A.W."/>
            <person name="Gnirke A."/>
            <person name="Yurkov A.M."/>
            <person name="Nowrousian M."/>
            <person name="Sun S."/>
            <person name="Cuomo C.A."/>
            <person name="Heitman J."/>
        </authorList>
    </citation>
    <scope>NUCLEOTIDE SEQUENCE</scope>
    <source>
        <strain evidence="3">CBS 10117</strain>
    </source>
</reference>
<dbReference type="VEuPathDB" id="FungiDB:I303_07029"/>
<feature type="compositionally biased region" description="Basic and acidic residues" evidence="1">
    <location>
        <begin position="1"/>
        <end position="16"/>
    </location>
</feature>
<evidence type="ECO:0000256" key="1">
    <source>
        <dbReference type="SAM" id="MobiDB-lite"/>
    </source>
</evidence>